<feature type="domain" description="Protein kinase" evidence="6">
    <location>
        <begin position="15"/>
        <end position="268"/>
    </location>
</feature>
<sequence>MESLAPGDPAQIGPYGLLGRLGAGGMGRVYLGRAADGRQAAIKVVRPELADERDFRRRFAREIKAARAVDGRYTASVLDADPDAESPWLATAYIPGPSLADHVADGGPMGEEDLRRLASGLAYALSAIHAAGLVHRDLKPSNILLAGDGPRVIDFGIARAAEASALTRTGVTIGSPGYMSPEQINGEAVETPSDVFSLGAVLAYAATGRSPFGAGATPALLYRVVHNTPDLTGVPASLLPLIAACLDKKPAARPAVRQILATVTPPVMVAPTIAEHPATRVQTKTLPVAAVPSRRRILAAGGAAAVAVTAAICAPSLLSDSNRRSGKSAGARAVNPPKTLWHASTTYDIAATTNAVLTVPGPKSNVLSALDPATGTQRWSWTNPTVGTIFPLVVNAITIYACGVELYAIDPSDGRQLWSAEVSVGELAVSDRAMAAWLRGSAYLTPTLSCLDPATGTQRWTRRVSTSADTNALSVSSTVVAFYDGLKGNSTAPQQVYALDVATGKERWRFTAGHLVGRPTATTDTVYVGGDGDATPSPLYALDAMTGTVRWKSPVGQGLAAPVADHTTLYVIDGSDDVLRALDTGTGAQRWKFEGRDFRGMWGPFDGIIYANGFYDGMIYALEAQTGRLLWSYHAADAERVAVSGKIVTVVCGGNPTDRTVYGLRPR</sequence>
<dbReference type="InterPro" id="IPR002372">
    <property type="entry name" value="PQQ_rpt_dom"/>
</dbReference>
<dbReference type="Gene3D" id="2.130.10.10">
    <property type="entry name" value="YVTN repeat-like/Quinoprotein amine dehydrogenase"/>
    <property type="match status" value="1"/>
</dbReference>
<dbReference type="InterPro" id="IPR000719">
    <property type="entry name" value="Prot_kinase_dom"/>
</dbReference>
<dbReference type="Proteomes" id="UP001501442">
    <property type="component" value="Unassembled WGS sequence"/>
</dbReference>
<evidence type="ECO:0000256" key="4">
    <source>
        <dbReference type="ARBA" id="ARBA00022840"/>
    </source>
</evidence>
<dbReference type="CDD" id="cd14014">
    <property type="entry name" value="STKc_PknB_like"/>
    <property type="match status" value="1"/>
</dbReference>
<dbReference type="SUPFAM" id="SSF50998">
    <property type="entry name" value="Quinoprotein alcohol dehydrogenase-like"/>
    <property type="match status" value="2"/>
</dbReference>
<keyword evidence="2 5" id="KW-0547">Nucleotide-binding</keyword>
<evidence type="ECO:0000313" key="8">
    <source>
        <dbReference type="Proteomes" id="UP001501442"/>
    </source>
</evidence>
<dbReference type="EMBL" id="BAABHK010000004">
    <property type="protein sequence ID" value="GAA4625803.1"/>
    <property type="molecule type" value="Genomic_DNA"/>
</dbReference>
<feature type="binding site" evidence="5">
    <location>
        <position position="43"/>
    </location>
    <ligand>
        <name>ATP</name>
        <dbReference type="ChEBI" id="CHEBI:30616"/>
    </ligand>
</feature>
<proteinExistence type="predicted"/>
<dbReference type="Pfam" id="PF00069">
    <property type="entry name" value="Pkinase"/>
    <property type="match status" value="1"/>
</dbReference>
<dbReference type="PANTHER" id="PTHR43289:SF34">
    <property type="entry name" value="SERINE_THREONINE-PROTEIN KINASE YBDM-RELATED"/>
    <property type="match status" value="1"/>
</dbReference>
<dbReference type="Pfam" id="PF13360">
    <property type="entry name" value="PQQ_2"/>
    <property type="match status" value="2"/>
</dbReference>
<keyword evidence="8" id="KW-1185">Reference proteome</keyword>
<evidence type="ECO:0000313" key="7">
    <source>
        <dbReference type="EMBL" id="GAA4625803.1"/>
    </source>
</evidence>
<dbReference type="Gene3D" id="2.40.10.480">
    <property type="match status" value="1"/>
</dbReference>
<dbReference type="InterPro" id="IPR011009">
    <property type="entry name" value="Kinase-like_dom_sf"/>
</dbReference>
<dbReference type="Gene3D" id="2.40.128.630">
    <property type="match status" value="1"/>
</dbReference>
<dbReference type="Gene3D" id="1.10.510.10">
    <property type="entry name" value="Transferase(Phosphotransferase) domain 1"/>
    <property type="match status" value="1"/>
</dbReference>
<keyword evidence="3" id="KW-0418">Kinase</keyword>
<dbReference type="PROSITE" id="PS00108">
    <property type="entry name" value="PROTEIN_KINASE_ST"/>
    <property type="match status" value="1"/>
</dbReference>
<accession>A0ABP8UAD1</accession>
<dbReference type="SMART" id="SM00564">
    <property type="entry name" value="PQQ"/>
    <property type="match status" value="6"/>
</dbReference>
<dbReference type="PROSITE" id="PS50011">
    <property type="entry name" value="PROTEIN_KINASE_DOM"/>
    <property type="match status" value="1"/>
</dbReference>
<reference evidence="8" key="1">
    <citation type="journal article" date="2019" name="Int. J. Syst. Evol. Microbiol.">
        <title>The Global Catalogue of Microorganisms (GCM) 10K type strain sequencing project: providing services to taxonomists for standard genome sequencing and annotation.</title>
        <authorList>
            <consortium name="The Broad Institute Genomics Platform"/>
            <consortium name="The Broad Institute Genome Sequencing Center for Infectious Disease"/>
            <person name="Wu L."/>
            <person name="Ma J."/>
        </authorList>
    </citation>
    <scope>NUCLEOTIDE SEQUENCE [LARGE SCALE GENOMIC DNA]</scope>
    <source>
        <strain evidence="8">JCM 17939</strain>
    </source>
</reference>
<evidence type="ECO:0000256" key="1">
    <source>
        <dbReference type="ARBA" id="ARBA00022679"/>
    </source>
</evidence>
<dbReference type="RefSeq" id="WP_345431534.1">
    <property type="nucleotide sequence ID" value="NZ_BAABHK010000004.1"/>
</dbReference>
<dbReference type="PROSITE" id="PS00107">
    <property type="entry name" value="PROTEIN_KINASE_ATP"/>
    <property type="match status" value="1"/>
</dbReference>
<dbReference type="PANTHER" id="PTHR43289">
    <property type="entry name" value="MITOGEN-ACTIVATED PROTEIN KINASE KINASE KINASE 20-RELATED"/>
    <property type="match status" value="1"/>
</dbReference>
<dbReference type="InterPro" id="IPR011047">
    <property type="entry name" value="Quinoprotein_ADH-like_sf"/>
</dbReference>
<organism evidence="7 8">
    <name type="scientific">Actinoallomurus vinaceus</name>
    <dbReference type="NCBI Taxonomy" id="1080074"/>
    <lineage>
        <taxon>Bacteria</taxon>
        <taxon>Bacillati</taxon>
        <taxon>Actinomycetota</taxon>
        <taxon>Actinomycetes</taxon>
        <taxon>Streptosporangiales</taxon>
        <taxon>Thermomonosporaceae</taxon>
        <taxon>Actinoallomurus</taxon>
    </lineage>
</organism>
<evidence type="ECO:0000259" key="6">
    <source>
        <dbReference type="PROSITE" id="PS50011"/>
    </source>
</evidence>
<evidence type="ECO:0000256" key="3">
    <source>
        <dbReference type="ARBA" id="ARBA00022777"/>
    </source>
</evidence>
<evidence type="ECO:0000256" key="2">
    <source>
        <dbReference type="ARBA" id="ARBA00022741"/>
    </source>
</evidence>
<evidence type="ECO:0000256" key="5">
    <source>
        <dbReference type="PROSITE-ProRule" id="PRU10141"/>
    </source>
</evidence>
<dbReference type="InterPro" id="IPR017441">
    <property type="entry name" value="Protein_kinase_ATP_BS"/>
</dbReference>
<dbReference type="InterPro" id="IPR018391">
    <property type="entry name" value="PQQ_b-propeller_rpt"/>
</dbReference>
<dbReference type="SUPFAM" id="SSF56112">
    <property type="entry name" value="Protein kinase-like (PK-like)"/>
    <property type="match status" value="1"/>
</dbReference>
<protein>
    <recommendedName>
        <fullName evidence="6">Protein kinase domain-containing protein</fullName>
    </recommendedName>
</protein>
<keyword evidence="1" id="KW-0808">Transferase</keyword>
<keyword evidence="4 5" id="KW-0067">ATP-binding</keyword>
<name>A0ABP8UAD1_9ACTN</name>
<gene>
    <name evidence="7" type="ORF">GCM10023196_031400</name>
</gene>
<dbReference type="SMART" id="SM00220">
    <property type="entry name" value="S_TKc"/>
    <property type="match status" value="1"/>
</dbReference>
<comment type="caution">
    <text evidence="7">The sequence shown here is derived from an EMBL/GenBank/DDBJ whole genome shotgun (WGS) entry which is preliminary data.</text>
</comment>
<dbReference type="InterPro" id="IPR015943">
    <property type="entry name" value="WD40/YVTN_repeat-like_dom_sf"/>
</dbReference>
<dbReference type="Gene3D" id="3.30.200.20">
    <property type="entry name" value="Phosphorylase Kinase, domain 1"/>
    <property type="match status" value="1"/>
</dbReference>
<dbReference type="InterPro" id="IPR008271">
    <property type="entry name" value="Ser/Thr_kinase_AS"/>
</dbReference>